<dbReference type="STRING" id="1850254.LPB137_03760"/>
<dbReference type="SMART" id="SM00387">
    <property type="entry name" value="HATPase_c"/>
    <property type="match status" value="1"/>
</dbReference>
<dbReference type="InterPro" id="IPR005467">
    <property type="entry name" value="His_kinase_dom"/>
</dbReference>
<name>A0A1P8KKC4_9BACT</name>
<dbReference type="EMBL" id="CP019070">
    <property type="protein sequence ID" value="APW65012.1"/>
    <property type="molecule type" value="Genomic_DNA"/>
</dbReference>
<dbReference type="InterPro" id="IPR003661">
    <property type="entry name" value="HisK_dim/P_dom"/>
</dbReference>
<evidence type="ECO:0000256" key="1">
    <source>
        <dbReference type="ARBA" id="ARBA00000085"/>
    </source>
</evidence>
<dbReference type="PROSITE" id="PS50109">
    <property type="entry name" value="HIS_KIN"/>
    <property type="match status" value="1"/>
</dbReference>
<dbReference type="PROSITE" id="PS50113">
    <property type="entry name" value="PAC"/>
    <property type="match status" value="1"/>
</dbReference>
<dbReference type="Pfam" id="PF00512">
    <property type="entry name" value="HisKA"/>
    <property type="match status" value="1"/>
</dbReference>
<dbReference type="Pfam" id="PF08447">
    <property type="entry name" value="PAS_3"/>
    <property type="match status" value="1"/>
</dbReference>
<reference evidence="12 13" key="1">
    <citation type="submission" date="2017-01" db="EMBL/GenBank/DDBJ databases">
        <title>Genome sequencing of Arcobacter sp. LPB0137.</title>
        <authorList>
            <person name="Lee G.-W."/>
            <person name="Yi H."/>
        </authorList>
    </citation>
    <scope>NUCLEOTIDE SEQUENCE [LARGE SCALE GENOMIC DNA]</scope>
    <source>
        <strain evidence="12 13">LPB0137</strain>
    </source>
</reference>
<protein>
    <recommendedName>
        <fullName evidence="2">histidine kinase</fullName>
        <ecNumber evidence="2">2.7.13.3</ecNumber>
    </recommendedName>
</protein>
<dbReference type="Pfam" id="PF02518">
    <property type="entry name" value="HATPase_c"/>
    <property type="match status" value="1"/>
</dbReference>
<evidence type="ECO:0000256" key="8">
    <source>
        <dbReference type="ARBA" id="ARBA00023012"/>
    </source>
</evidence>
<feature type="domain" description="Histidine kinase" evidence="9">
    <location>
        <begin position="152"/>
        <end position="375"/>
    </location>
</feature>
<keyword evidence="5" id="KW-0547">Nucleotide-binding</keyword>
<keyword evidence="4" id="KW-0808">Transferase</keyword>
<dbReference type="SUPFAM" id="SSF55874">
    <property type="entry name" value="ATPase domain of HSP90 chaperone/DNA topoisomerase II/histidine kinase"/>
    <property type="match status" value="1"/>
</dbReference>
<dbReference type="PANTHER" id="PTHR43065:SF10">
    <property type="entry name" value="PEROXIDE STRESS-ACTIVATED HISTIDINE KINASE MAK3"/>
    <property type="match status" value="1"/>
</dbReference>
<dbReference type="CDD" id="cd00082">
    <property type="entry name" value="HisKA"/>
    <property type="match status" value="1"/>
</dbReference>
<dbReference type="GO" id="GO:0000155">
    <property type="term" value="F:phosphorelay sensor kinase activity"/>
    <property type="evidence" value="ECO:0007669"/>
    <property type="project" value="InterPro"/>
</dbReference>
<feature type="domain" description="PAC" evidence="11">
    <location>
        <begin position="81"/>
        <end position="132"/>
    </location>
</feature>
<keyword evidence="13" id="KW-1185">Reference proteome</keyword>
<dbReference type="Gene3D" id="1.10.287.130">
    <property type="match status" value="1"/>
</dbReference>
<evidence type="ECO:0000256" key="3">
    <source>
        <dbReference type="ARBA" id="ARBA00022553"/>
    </source>
</evidence>
<evidence type="ECO:0000259" key="9">
    <source>
        <dbReference type="PROSITE" id="PS50109"/>
    </source>
</evidence>
<evidence type="ECO:0000313" key="12">
    <source>
        <dbReference type="EMBL" id="APW65012.1"/>
    </source>
</evidence>
<comment type="catalytic activity">
    <reaction evidence="1">
        <text>ATP + protein L-histidine = ADP + protein N-phospho-L-histidine.</text>
        <dbReference type="EC" id="2.7.13.3"/>
    </reaction>
</comment>
<dbReference type="PANTHER" id="PTHR43065">
    <property type="entry name" value="SENSOR HISTIDINE KINASE"/>
    <property type="match status" value="1"/>
</dbReference>
<dbReference type="GO" id="GO:0005524">
    <property type="term" value="F:ATP binding"/>
    <property type="evidence" value="ECO:0007669"/>
    <property type="project" value="UniProtKB-KW"/>
</dbReference>
<dbReference type="AlphaFoldDB" id="A0A1P8KKC4"/>
<dbReference type="SUPFAM" id="SSF47384">
    <property type="entry name" value="Homodimeric domain of signal transducing histidine kinase"/>
    <property type="match status" value="1"/>
</dbReference>
<dbReference type="RefSeq" id="WP_076084552.1">
    <property type="nucleotide sequence ID" value="NZ_CP019070.1"/>
</dbReference>
<dbReference type="InterPro" id="IPR036890">
    <property type="entry name" value="HATPase_C_sf"/>
</dbReference>
<evidence type="ECO:0000259" key="10">
    <source>
        <dbReference type="PROSITE" id="PS50112"/>
    </source>
</evidence>
<evidence type="ECO:0000259" key="11">
    <source>
        <dbReference type="PROSITE" id="PS50113"/>
    </source>
</evidence>
<dbReference type="NCBIfam" id="TIGR00229">
    <property type="entry name" value="sensory_box"/>
    <property type="match status" value="1"/>
</dbReference>
<dbReference type="PROSITE" id="PS50112">
    <property type="entry name" value="PAS"/>
    <property type="match status" value="1"/>
</dbReference>
<keyword evidence="3" id="KW-0597">Phosphoprotein</keyword>
<gene>
    <name evidence="12" type="ORF">LPB137_03760</name>
</gene>
<dbReference type="InterPro" id="IPR000700">
    <property type="entry name" value="PAS-assoc_C"/>
</dbReference>
<dbReference type="EC" id="2.7.13.3" evidence="2"/>
<dbReference type="Proteomes" id="UP000186074">
    <property type="component" value="Chromosome"/>
</dbReference>
<accession>A0A1P8KKC4</accession>
<dbReference type="OrthoDB" id="9805967at2"/>
<dbReference type="SMART" id="SM00091">
    <property type="entry name" value="PAS"/>
    <property type="match status" value="1"/>
</dbReference>
<dbReference type="InterPro" id="IPR036097">
    <property type="entry name" value="HisK_dim/P_sf"/>
</dbReference>
<evidence type="ECO:0000256" key="6">
    <source>
        <dbReference type="ARBA" id="ARBA00022777"/>
    </source>
</evidence>
<dbReference type="KEGG" id="alp:LPB137_03760"/>
<dbReference type="InterPro" id="IPR003594">
    <property type="entry name" value="HATPase_dom"/>
</dbReference>
<keyword evidence="7" id="KW-0067">ATP-binding</keyword>
<evidence type="ECO:0000256" key="5">
    <source>
        <dbReference type="ARBA" id="ARBA00022741"/>
    </source>
</evidence>
<evidence type="ECO:0000256" key="7">
    <source>
        <dbReference type="ARBA" id="ARBA00022840"/>
    </source>
</evidence>
<dbReference type="InterPro" id="IPR035965">
    <property type="entry name" value="PAS-like_dom_sf"/>
</dbReference>
<dbReference type="Gene3D" id="3.30.450.20">
    <property type="entry name" value="PAS domain"/>
    <property type="match status" value="1"/>
</dbReference>
<evidence type="ECO:0000256" key="2">
    <source>
        <dbReference type="ARBA" id="ARBA00012438"/>
    </source>
</evidence>
<organism evidence="12 13">
    <name type="scientific">Poseidonibacter parvus</name>
    <dbReference type="NCBI Taxonomy" id="1850254"/>
    <lineage>
        <taxon>Bacteria</taxon>
        <taxon>Pseudomonadati</taxon>
        <taxon>Campylobacterota</taxon>
        <taxon>Epsilonproteobacteria</taxon>
        <taxon>Campylobacterales</taxon>
        <taxon>Arcobacteraceae</taxon>
        <taxon>Poseidonibacter</taxon>
    </lineage>
</organism>
<keyword evidence="8" id="KW-0902">Two-component regulatory system</keyword>
<sequence>MKNFEENKFIDLIGKIPNVAVQGYDKERKVIYWNKASELMYGYTKKEAYGKSLEDLIIPDFMKEKVIALHKEWCNKGISIPSSELPLINKNGDTVYVYSSHVMLNEKSKNPEMFCVDIDLTEQKKQKDELEEKNKVLEYQSKMATMGEMLDNIAHQWRQPLSLISTTASGIKLQNDCGILDNNTISDSLGSIVDTTKYLSQTIEDFRNFVNGTHVKTIFNLFNTLKYSLKLLDGILKKNDIKVYLSTSLDDIEILGYPNELIQVIINIVSNSVDAFDNDVENKFIIIDIRKENSNVFIKIKDNAKGIDENIIDKIFEFRFSTKEKNKKSGIGLYMSNQLIKEGMKGSLKVKNSEYLHEDIKYKGAEFTIELASNIE</sequence>
<feature type="domain" description="PAS" evidence="10">
    <location>
        <begin position="25"/>
        <end position="60"/>
    </location>
</feature>
<keyword evidence="6" id="KW-0418">Kinase</keyword>
<evidence type="ECO:0000313" key="13">
    <source>
        <dbReference type="Proteomes" id="UP000186074"/>
    </source>
</evidence>
<evidence type="ECO:0000256" key="4">
    <source>
        <dbReference type="ARBA" id="ARBA00022679"/>
    </source>
</evidence>
<dbReference type="Gene3D" id="3.30.565.10">
    <property type="entry name" value="Histidine kinase-like ATPase, C-terminal domain"/>
    <property type="match status" value="1"/>
</dbReference>
<dbReference type="CDD" id="cd00130">
    <property type="entry name" value="PAS"/>
    <property type="match status" value="1"/>
</dbReference>
<dbReference type="InterPro" id="IPR013655">
    <property type="entry name" value="PAS_fold_3"/>
</dbReference>
<dbReference type="SUPFAM" id="SSF55785">
    <property type="entry name" value="PYP-like sensor domain (PAS domain)"/>
    <property type="match status" value="1"/>
</dbReference>
<proteinExistence type="predicted"/>
<dbReference type="InterPro" id="IPR000014">
    <property type="entry name" value="PAS"/>
</dbReference>